<dbReference type="Pfam" id="PF11924">
    <property type="entry name" value="IAT_beta"/>
    <property type="match status" value="1"/>
</dbReference>
<name>E0WSJ4_9ENTR</name>
<dbReference type="HOGENOM" id="CLU_000210_6_2_6"/>
<dbReference type="PRINTS" id="PR01369">
    <property type="entry name" value="INTIMIN"/>
</dbReference>
<dbReference type="Gene3D" id="2.40.160.160">
    <property type="entry name" value="Inverse autotransporter, beta-domain"/>
    <property type="match status" value="1"/>
</dbReference>
<gene>
    <name evidence="3" type="ORF">REG_0917</name>
</gene>
<dbReference type="InterPro" id="IPR024519">
    <property type="entry name" value="IAT_beta"/>
</dbReference>
<accession>E0WSJ4</accession>
<feature type="domain" description="Inverse autotransporter beta-domain" evidence="2">
    <location>
        <begin position="125"/>
        <end position="395"/>
    </location>
</feature>
<dbReference type="AlphaFoldDB" id="E0WSJ4"/>
<dbReference type="Proteomes" id="UP000005726">
    <property type="component" value="Unassembled WGS sequence"/>
</dbReference>
<sequence length="732" mass="83508">MVKKMQRILFKKSQIKLIYFSVFFFVIMLMFSPLFARQNEAAVESHPNNCYQLNENYLFSNQPLNCEPDLLSNKKHDKNNNKIDYLPDLLAPQEGYQFIDNDKINPLNILHAAASKDWNNITTDKINREAKTKIKSTAQHYFLTPLQQKIQSLLAHLWQAQFNLSVDDHGRFSKSNALLLTPWYDSKQQLFFSQMGIHNQQGRVITNFGIGQRFDIQEDNWRWGYNIFLDYDLSRHHRRLGMGLETSIDYFKLATNYYYPLSKWRGSADMKDFLERPAQGFDIRGQGYLPAYPQFGISVKYEQYFGDQVALFGVDKKTWQQDPYSVTFGLDYTPFTLATINISHKQGQKDHKDTQFGLTLNYQWGVPLNQQLDPQKVAERRSLKGSRFDIVDRNYNIVLEYKEKQIISVDLPPVPAGLLEGDSYTLQPLFKSKYPISKIRWLGDKMALSLLPTAGDLNPQGWKITIPAWQPISKHNNTYRLALEITDQKGNTAISNDIHILSTHHRKGKLSVVGDNSATASGADTDAILLKINLQDHKGMPIQNADIKPSWHLVKTDGKKVPLVMEKSCPNDSNGQVTPCVRIVETTKKGGENKIKLISSLPGNFKLAASMSDYGESNSVSLSFNETGSRAAVVRVEVIDAKKVDLLSTKSIPLIGERYQVKFYAKNGEDITQQIPANSIKWWLHGENIECNASLNDHDTVMRGYTFTPRRQEESNTGLTCGDQGFKIKVTY</sequence>
<keyword evidence="4" id="KW-1185">Reference proteome</keyword>
<organism evidence="3 4">
    <name type="scientific">Candidatus Regiella insecticola LSR1</name>
    <dbReference type="NCBI Taxonomy" id="663321"/>
    <lineage>
        <taxon>Bacteria</taxon>
        <taxon>Pseudomonadati</taxon>
        <taxon>Pseudomonadota</taxon>
        <taxon>Gammaproteobacteria</taxon>
        <taxon>Enterobacterales</taxon>
        <taxon>Enterobacteriaceae</taxon>
        <taxon>aphid secondary symbionts</taxon>
        <taxon>Candidatus Regiella</taxon>
    </lineage>
</organism>
<reference evidence="3" key="1">
    <citation type="journal article" date="2009" name="Environ. Microbiol.">
        <title>Dynamics of genome evolution in facultative symbionts of aphids.</title>
        <authorList>
            <person name="Degnan P.H."/>
            <person name="Leonardo T.E."/>
            <person name="Cass B.N."/>
            <person name="Hurwitz B."/>
            <person name="Stern D."/>
            <person name="Gibbs R.A."/>
            <person name="Richards S."/>
            <person name="Moran N.A."/>
        </authorList>
    </citation>
    <scope>NUCLEOTIDE SEQUENCE [LARGE SCALE GENOMIC DNA]</scope>
    <source>
        <strain evidence="3">LSR1</strain>
    </source>
</reference>
<evidence type="ECO:0000256" key="1">
    <source>
        <dbReference type="ARBA" id="ARBA00010116"/>
    </source>
</evidence>
<dbReference type="InterPro" id="IPR051715">
    <property type="entry name" value="Intimin-Invasin_domain"/>
</dbReference>
<dbReference type="InterPro" id="IPR038177">
    <property type="entry name" value="IAT_beta_sf"/>
</dbReference>
<evidence type="ECO:0000313" key="4">
    <source>
        <dbReference type="Proteomes" id="UP000005726"/>
    </source>
</evidence>
<protein>
    <submittedName>
        <fullName evidence="3">Putative invasin</fullName>
    </submittedName>
</protein>
<dbReference type="PANTHER" id="PTHR39576:SF2">
    <property type="entry name" value="ATTACHING AND EFFACING PROTEIN HOMOLOG-RELATED"/>
    <property type="match status" value="1"/>
</dbReference>
<evidence type="ECO:0000313" key="3">
    <source>
        <dbReference type="EMBL" id="EFL91963.1"/>
    </source>
</evidence>
<dbReference type="EMBL" id="GL379591">
    <property type="protein sequence ID" value="EFL91963.1"/>
    <property type="molecule type" value="Genomic_DNA"/>
</dbReference>
<evidence type="ECO:0000259" key="2">
    <source>
        <dbReference type="Pfam" id="PF11924"/>
    </source>
</evidence>
<dbReference type="GO" id="GO:0007155">
    <property type="term" value="P:cell adhesion"/>
    <property type="evidence" value="ECO:0007669"/>
    <property type="project" value="InterPro"/>
</dbReference>
<proteinExistence type="inferred from homology"/>
<dbReference type="PANTHER" id="PTHR39576">
    <property type="entry name" value="ATTACHING AND EFFACING PROTEIN HOMOLOG-RELATED-RELATED"/>
    <property type="match status" value="1"/>
</dbReference>
<comment type="similarity">
    <text evidence="1">Belongs to the intimin/invasin family.</text>
</comment>
<dbReference type="GO" id="GO:0009279">
    <property type="term" value="C:cell outer membrane"/>
    <property type="evidence" value="ECO:0007669"/>
    <property type="project" value="TreeGrafter"/>
</dbReference>
<dbReference type="eggNOG" id="COG2373">
    <property type="taxonomic scope" value="Bacteria"/>
</dbReference>
<dbReference type="InterPro" id="IPR003535">
    <property type="entry name" value="Intimin/invasin_bac"/>
</dbReference>
<dbReference type="STRING" id="663321.REG_0917"/>